<protein>
    <recommendedName>
        <fullName evidence="8">Bcr/CflA family efflux transporter</fullName>
    </recommendedName>
</protein>
<dbReference type="AlphaFoldDB" id="A0A7Y6NMN8"/>
<dbReference type="InterPro" id="IPR036259">
    <property type="entry name" value="MFS_trans_sf"/>
</dbReference>
<dbReference type="EMBL" id="JABWMJ010000004">
    <property type="protein sequence ID" value="NUZ05985.1"/>
    <property type="molecule type" value="Genomic_DNA"/>
</dbReference>
<evidence type="ECO:0000313" key="11">
    <source>
        <dbReference type="Proteomes" id="UP000529637"/>
    </source>
</evidence>
<evidence type="ECO:0000256" key="8">
    <source>
        <dbReference type="RuleBase" id="RU365088"/>
    </source>
</evidence>
<reference evidence="10 11" key="1">
    <citation type="submission" date="2020-06" db="EMBL/GenBank/DDBJ databases">
        <title>Schlegella sp. ID0723 isolated from air conditioner.</title>
        <authorList>
            <person name="Kim D.Y."/>
            <person name="Kim D.-U."/>
        </authorList>
    </citation>
    <scope>NUCLEOTIDE SEQUENCE [LARGE SCALE GENOMIC DNA]</scope>
    <source>
        <strain evidence="10 11">ID0723</strain>
    </source>
</reference>
<feature type="transmembrane region" description="Helical" evidence="8">
    <location>
        <begin position="97"/>
        <end position="118"/>
    </location>
</feature>
<dbReference type="PANTHER" id="PTHR23502">
    <property type="entry name" value="MAJOR FACILITATOR SUPERFAMILY"/>
    <property type="match status" value="1"/>
</dbReference>
<dbReference type="PANTHER" id="PTHR23502:SF132">
    <property type="entry name" value="POLYAMINE TRANSPORTER 2-RELATED"/>
    <property type="match status" value="1"/>
</dbReference>
<evidence type="ECO:0000256" key="5">
    <source>
        <dbReference type="ARBA" id="ARBA00022692"/>
    </source>
</evidence>
<keyword evidence="7 8" id="KW-0472">Membrane</keyword>
<dbReference type="GO" id="GO:1990961">
    <property type="term" value="P:xenobiotic detoxification by transmembrane export across the plasma membrane"/>
    <property type="evidence" value="ECO:0007669"/>
    <property type="project" value="InterPro"/>
</dbReference>
<evidence type="ECO:0000256" key="1">
    <source>
        <dbReference type="ARBA" id="ARBA00004651"/>
    </source>
</evidence>
<gene>
    <name evidence="10" type="ORF">HQN59_09430</name>
</gene>
<comment type="caution">
    <text evidence="10">The sequence shown here is derived from an EMBL/GenBank/DDBJ whole genome shotgun (WGS) entry which is preliminary data.</text>
</comment>
<dbReference type="RefSeq" id="WP_176068541.1">
    <property type="nucleotide sequence ID" value="NZ_JABWMJ010000004.1"/>
</dbReference>
<accession>A0A7Y6NMN8</accession>
<dbReference type="SUPFAM" id="SSF103473">
    <property type="entry name" value="MFS general substrate transporter"/>
    <property type="match status" value="1"/>
</dbReference>
<dbReference type="Proteomes" id="UP000529637">
    <property type="component" value="Unassembled WGS sequence"/>
</dbReference>
<dbReference type="GO" id="GO:0042910">
    <property type="term" value="F:xenobiotic transmembrane transporter activity"/>
    <property type="evidence" value="ECO:0007669"/>
    <property type="project" value="InterPro"/>
</dbReference>
<dbReference type="CDD" id="cd17320">
    <property type="entry name" value="MFS_MdfA_MDR_like"/>
    <property type="match status" value="1"/>
</dbReference>
<feature type="transmembrane region" description="Helical" evidence="8">
    <location>
        <begin position="130"/>
        <end position="152"/>
    </location>
</feature>
<keyword evidence="6 8" id="KW-1133">Transmembrane helix</keyword>
<keyword evidence="5 8" id="KW-0812">Transmembrane</keyword>
<feature type="transmembrane region" description="Helical" evidence="8">
    <location>
        <begin position="212"/>
        <end position="236"/>
    </location>
</feature>
<comment type="similarity">
    <text evidence="2 8">Belongs to the major facilitator superfamily. Bcr/CmlA family.</text>
</comment>
<keyword evidence="4" id="KW-1003">Cell membrane</keyword>
<feature type="transmembrane region" description="Helical" evidence="8">
    <location>
        <begin position="280"/>
        <end position="306"/>
    </location>
</feature>
<dbReference type="NCBIfam" id="TIGR00710">
    <property type="entry name" value="efflux_Bcr_CflA"/>
    <property type="match status" value="1"/>
</dbReference>
<evidence type="ECO:0000256" key="2">
    <source>
        <dbReference type="ARBA" id="ARBA00006236"/>
    </source>
</evidence>
<dbReference type="Pfam" id="PF07690">
    <property type="entry name" value="MFS_1"/>
    <property type="match status" value="1"/>
</dbReference>
<dbReference type="PROSITE" id="PS50850">
    <property type="entry name" value="MFS"/>
    <property type="match status" value="1"/>
</dbReference>
<feature type="transmembrane region" description="Helical" evidence="8">
    <location>
        <begin position="37"/>
        <end position="60"/>
    </location>
</feature>
<evidence type="ECO:0000256" key="7">
    <source>
        <dbReference type="ARBA" id="ARBA00023136"/>
    </source>
</evidence>
<dbReference type="Gene3D" id="1.20.1720.10">
    <property type="entry name" value="Multidrug resistance protein D"/>
    <property type="match status" value="1"/>
</dbReference>
<evidence type="ECO:0000313" key="10">
    <source>
        <dbReference type="EMBL" id="NUZ05985.1"/>
    </source>
</evidence>
<evidence type="ECO:0000259" key="9">
    <source>
        <dbReference type="PROSITE" id="PS50850"/>
    </source>
</evidence>
<sequence>MTPSMVVVMLTLFMGIQPVTTDLYLPGLPTLQRELGGGVAGAQLTLSVLIICFGVGQLVCGPLADRFGRRPVLLAGVGLYTLAALGGATAPSIGMLVAWRALQGAAMAAAVTCGRSVIRDLFVPAEGARVLSRALSGLGVIAMLSPVFGGLAVETLGWRAALVMPALFGAATLALVATRFEETTPLKNPLATRPGTLLANWRAVLANPTFRAWATLSAFTYGGLFFMLAGSSFIFIERLGTPRAAYGVMLGTMSVAYVAGTVLCRRLLPRFGLRGTVARGAWFSLAGGVSMAALDLAGVASVWAILLPQYVFAIGHGIHQPCGQAGAVGPFPERAGTAASLSGFVMTAAALGVGLWVGHALTAASSLPVTLGIGAFSIGLAAVAWTWVQRDGEPAASPQPAPRAA</sequence>
<evidence type="ECO:0000256" key="4">
    <source>
        <dbReference type="ARBA" id="ARBA00022475"/>
    </source>
</evidence>
<feature type="transmembrane region" description="Helical" evidence="8">
    <location>
        <begin position="338"/>
        <end position="357"/>
    </location>
</feature>
<feature type="transmembrane region" description="Helical" evidence="8">
    <location>
        <begin position="72"/>
        <end position="91"/>
    </location>
</feature>
<keyword evidence="3 8" id="KW-0813">Transport</keyword>
<feature type="transmembrane region" description="Helical" evidence="8">
    <location>
        <begin position="369"/>
        <end position="388"/>
    </location>
</feature>
<keyword evidence="11" id="KW-1185">Reference proteome</keyword>
<comment type="subcellular location">
    <subcellularLocation>
        <location evidence="8">Cell inner membrane</location>
        <topology evidence="8">Multi-pass membrane protein</topology>
    </subcellularLocation>
    <subcellularLocation>
        <location evidence="1">Cell membrane</location>
        <topology evidence="1">Multi-pass membrane protein</topology>
    </subcellularLocation>
</comment>
<keyword evidence="8" id="KW-0997">Cell inner membrane</keyword>
<feature type="domain" description="Major facilitator superfamily (MFS) profile" evidence="9">
    <location>
        <begin position="6"/>
        <end position="392"/>
    </location>
</feature>
<evidence type="ECO:0000256" key="3">
    <source>
        <dbReference type="ARBA" id="ARBA00022448"/>
    </source>
</evidence>
<dbReference type="InterPro" id="IPR011701">
    <property type="entry name" value="MFS"/>
</dbReference>
<evidence type="ECO:0000256" key="6">
    <source>
        <dbReference type="ARBA" id="ARBA00022989"/>
    </source>
</evidence>
<proteinExistence type="inferred from homology"/>
<feature type="transmembrane region" description="Helical" evidence="8">
    <location>
        <begin position="248"/>
        <end position="268"/>
    </location>
</feature>
<dbReference type="GO" id="GO:0005886">
    <property type="term" value="C:plasma membrane"/>
    <property type="evidence" value="ECO:0007669"/>
    <property type="project" value="UniProtKB-SubCell"/>
</dbReference>
<comment type="caution">
    <text evidence="8">Lacks conserved residue(s) required for the propagation of feature annotation.</text>
</comment>
<name>A0A7Y6NMN8_9BURK</name>
<dbReference type="InterPro" id="IPR020846">
    <property type="entry name" value="MFS_dom"/>
</dbReference>
<organism evidence="10 11">
    <name type="scientific">Piscinibacter koreensis</name>
    <dbReference type="NCBI Taxonomy" id="2742824"/>
    <lineage>
        <taxon>Bacteria</taxon>
        <taxon>Pseudomonadati</taxon>
        <taxon>Pseudomonadota</taxon>
        <taxon>Betaproteobacteria</taxon>
        <taxon>Burkholderiales</taxon>
        <taxon>Sphaerotilaceae</taxon>
        <taxon>Piscinibacter</taxon>
    </lineage>
</organism>
<feature type="transmembrane region" description="Helical" evidence="8">
    <location>
        <begin position="158"/>
        <end position="177"/>
    </location>
</feature>
<dbReference type="InterPro" id="IPR004812">
    <property type="entry name" value="Efflux_drug-R_Bcr/CmlA"/>
</dbReference>